<reference evidence="1 2" key="1">
    <citation type="journal article" date="2012" name="BMC Genomics">
        <title>Comparative genomics of the white-rot fungi, Phanerochaete carnosa and P. chrysosporium, to elucidate the genetic basis of the distinct wood types they colonize.</title>
        <authorList>
            <person name="Suzuki H."/>
            <person name="MacDonald J."/>
            <person name="Syed K."/>
            <person name="Salamov A."/>
            <person name="Hori C."/>
            <person name="Aerts A."/>
            <person name="Henrissat B."/>
            <person name="Wiebenga A."/>
            <person name="vanKuyk P.A."/>
            <person name="Barry K."/>
            <person name="Lindquist E."/>
            <person name="LaButti K."/>
            <person name="Lapidus A."/>
            <person name="Lucas S."/>
            <person name="Coutinho P."/>
            <person name="Gong Y."/>
            <person name="Samejima M."/>
            <person name="Mahadevan R."/>
            <person name="Abou-Zaid M."/>
            <person name="de Vries R.P."/>
            <person name="Igarashi K."/>
            <person name="Yadav J.S."/>
            <person name="Grigoriev I.V."/>
            <person name="Master E.R."/>
        </authorList>
    </citation>
    <scope>NUCLEOTIDE SEQUENCE [LARGE SCALE GENOMIC DNA]</scope>
    <source>
        <strain evidence="1 2">HHB-10118-sp</strain>
    </source>
</reference>
<sequence length="242" mass="26909">MQLLTLVQSSPFAPSASDGHPNWLDSTDSPTFDWWPDVARQIKSTNFIEYHAIRVFINSRNLNQRARSSDVSTTSGPGFRRVYVAGHPIEGGDVCAKLNNFADGLLREGDFISMWMGRRSGPRREWIERVGQVVRFRVLWQTHITAEVHASHGSRHFTVFLTFRICDILPPSAIASSAWKRAAAACEQYIERPCGFQHTPLPPPPPQAPQPAVPSVPDDMFVLAGDLFDMEAFGVAPASLPL</sequence>
<gene>
    <name evidence="1" type="ORF">PHACADRAFT_106961</name>
</gene>
<name>K5VRL6_PHACS</name>
<dbReference type="EMBL" id="JH930481">
    <property type="protein sequence ID" value="EKM49395.1"/>
    <property type="molecule type" value="Genomic_DNA"/>
</dbReference>
<dbReference type="KEGG" id="pco:PHACADRAFT_106961"/>
<protein>
    <submittedName>
        <fullName evidence="1">Uncharacterized protein</fullName>
    </submittedName>
</protein>
<dbReference type="InParanoid" id="K5VRL6"/>
<dbReference type="RefSeq" id="XP_007402016.1">
    <property type="nucleotide sequence ID" value="XM_007401954.1"/>
</dbReference>
<dbReference type="AlphaFoldDB" id="K5VRL6"/>
<dbReference type="GeneID" id="18907434"/>
<keyword evidence="2" id="KW-1185">Reference proteome</keyword>
<evidence type="ECO:0000313" key="2">
    <source>
        <dbReference type="Proteomes" id="UP000008370"/>
    </source>
</evidence>
<dbReference type="HOGENOM" id="CLU_1170983_0_0_1"/>
<evidence type="ECO:0000313" key="1">
    <source>
        <dbReference type="EMBL" id="EKM49395.1"/>
    </source>
</evidence>
<organism evidence="1 2">
    <name type="scientific">Phanerochaete carnosa (strain HHB-10118-sp)</name>
    <name type="common">White-rot fungus</name>
    <name type="synonym">Peniophora carnosa</name>
    <dbReference type="NCBI Taxonomy" id="650164"/>
    <lineage>
        <taxon>Eukaryota</taxon>
        <taxon>Fungi</taxon>
        <taxon>Dikarya</taxon>
        <taxon>Basidiomycota</taxon>
        <taxon>Agaricomycotina</taxon>
        <taxon>Agaricomycetes</taxon>
        <taxon>Polyporales</taxon>
        <taxon>Phanerochaetaceae</taxon>
        <taxon>Phanerochaete</taxon>
    </lineage>
</organism>
<proteinExistence type="predicted"/>
<accession>K5VRL6</accession>
<dbReference type="Proteomes" id="UP000008370">
    <property type="component" value="Unassembled WGS sequence"/>
</dbReference>